<keyword evidence="3" id="KW-1185">Reference proteome</keyword>
<feature type="region of interest" description="Disordered" evidence="1">
    <location>
        <begin position="1"/>
        <end position="92"/>
    </location>
</feature>
<evidence type="ECO:0000256" key="1">
    <source>
        <dbReference type="SAM" id="MobiDB-lite"/>
    </source>
</evidence>
<organism evidence="2 3">
    <name type="scientific">Rousettus aegyptiacus</name>
    <name type="common">Egyptian fruit bat</name>
    <name type="synonym">Pteropus aegyptiacus</name>
    <dbReference type="NCBI Taxonomy" id="9407"/>
    <lineage>
        <taxon>Eukaryota</taxon>
        <taxon>Metazoa</taxon>
        <taxon>Chordata</taxon>
        <taxon>Craniata</taxon>
        <taxon>Vertebrata</taxon>
        <taxon>Euteleostomi</taxon>
        <taxon>Mammalia</taxon>
        <taxon>Eutheria</taxon>
        <taxon>Laurasiatheria</taxon>
        <taxon>Chiroptera</taxon>
        <taxon>Yinpterochiroptera</taxon>
        <taxon>Pteropodoidea</taxon>
        <taxon>Pteropodidae</taxon>
        <taxon>Rousettinae</taxon>
        <taxon>Rousettus</taxon>
    </lineage>
</organism>
<comment type="caution">
    <text evidence="2">The sequence shown here is derived from an EMBL/GenBank/DDBJ whole genome shotgun (WGS) entry which is preliminary data.</text>
</comment>
<protein>
    <submittedName>
        <fullName evidence="2">Uncharacterized protein</fullName>
    </submittedName>
</protein>
<dbReference type="AlphaFoldDB" id="A0A7J8DHW5"/>
<reference evidence="2 3" key="1">
    <citation type="journal article" date="2020" name="Nature">
        <title>Six reference-quality genomes reveal evolution of bat adaptations.</title>
        <authorList>
            <person name="Jebb D."/>
            <person name="Huang Z."/>
            <person name="Pippel M."/>
            <person name="Hughes G.M."/>
            <person name="Lavrichenko K."/>
            <person name="Devanna P."/>
            <person name="Winkler S."/>
            <person name="Jermiin L.S."/>
            <person name="Skirmuntt E.C."/>
            <person name="Katzourakis A."/>
            <person name="Burkitt-Gray L."/>
            <person name="Ray D.A."/>
            <person name="Sullivan K.A.M."/>
            <person name="Roscito J.G."/>
            <person name="Kirilenko B.M."/>
            <person name="Davalos L.M."/>
            <person name="Corthals A.P."/>
            <person name="Power M.L."/>
            <person name="Jones G."/>
            <person name="Ransome R.D."/>
            <person name="Dechmann D.K.N."/>
            <person name="Locatelli A.G."/>
            <person name="Puechmaille S.J."/>
            <person name="Fedrigo O."/>
            <person name="Jarvis E.D."/>
            <person name="Hiller M."/>
            <person name="Vernes S.C."/>
            <person name="Myers E.W."/>
            <person name="Teeling E.C."/>
        </authorList>
    </citation>
    <scope>NUCLEOTIDE SEQUENCE [LARGE SCALE GENOMIC DNA]</scope>
    <source>
        <strain evidence="2">MRouAeg1</strain>
        <tissue evidence="2">Muscle</tissue>
    </source>
</reference>
<proteinExistence type="predicted"/>
<feature type="compositionally biased region" description="Low complexity" evidence="1">
    <location>
        <begin position="30"/>
        <end position="41"/>
    </location>
</feature>
<name>A0A7J8DHW5_ROUAE</name>
<evidence type="ECO:0000313" key="3">
    <source>
        <dbReference type="Proteomes" id="UP000593571"/>
    </source>
</evidence>
<sequence length="130" mass="14190">MGEAPSLPLRQQRASAPAHGRHPVGKDSDGSSPSRSGSGPSTAKGHAGALAPSLHCRAQQGGPLWKPQRRQQTQERRRGAPARGRPRWARGAPWKVDGNATFSGREARRCLWMPDLPAFILGRLFFFPHK</sequence>
<evidence type="ECO:0000313" key="2">
    <source>
        <dbReference type="EMBL" id="KAF6422626.1"/>
    </source>
</evidence>
<accession>A0A7J8DHW5</accession>
<dbReference type="Proteomes" id="UP000593571">
    <property type="component" value="Unassembled WGS sequence"/>
</dbReference>
<dbReference type="EMBL" id="JACASE010000012">
    <property type="protein sequence ID" value="KAF6422626.1"/>
    <property type="molecule type" value="Genomic_DNA"/>
</dbReference>
<gene>
    <name evidence="2" type="ORF">HJG63_008470</name>
</gene>